<dbReference type="Pfam" id="PF18545">
    <property type="entry name" value="HalOD1"/>
    <property type="match status" value="1"/>
</dbReference>
<name>L9WP30_9EURY</name>
<dbReference type="InterPro" id="IPR040624">
    <property type="entry name" value="HalOD1"/>
</dbReference>
<evidence type="ECO:0000313" key="3">
    <source>
        <dbReference type="Proteomes" id="UP000011602"/>
    </source>
</evidence>
<dbReference type="eggNOG" id="arCOG02452">
    <property type="taxonomic scope" value="Archaea"/>
</dbReference>
<dbReference type="RefSeq" id="WP_007260922.1">
    <property type="nucleotide sequence ID" value="NZ_AOHZ01000084.1"/>
</dbReference>
<keyword evidence="3" id="KW-1185">Reference proteome</keyword>
<evidence type="ECO:0000259" key="1">
    <source>
        <dbReference type="Pfam" id="PF18545"/>
    </source>
</evidence>
<sequence>MAYETPYYLTFDDHESPSERLISAIAAIVGVRPRELSALYSAVDPDALDGMTSSSGEYSLSFEYEGFHITVHSDGSMLLRDPESIHATNGTISNALLLASETADDTCTDLQFPYPPSHENVLSVTTDRTASAVVNEWRHRDHEPPVNRKLISLADFTRSADTQSVTLPGSVEADLLSDPVDLSTLHNRIVQSLDAWQSNSYVTVLCFRSVETLLEEVGLDDVYSFLYSLTSRVADADALAHYHLDPLACDDEAITVLAPLFDAVVSDDGTGTTVLDG</sequence>
<accession>L9WP30</accession>
<organism evidence="2 3">
    <name type="scientific">Natronolimnohabitans innermongolicus JCM 12255</name>
    <dbReference type="NCBI Taxonomy" id="1227499"/>
    <lineage>
        <taxon>Archaea</taxon>
        <taxon>Methanobacteriati</taxon>
        <taxon>Methanobacteriota</taxon>
        <taxon>Stenosarchaea group</taxon>
        <taxon>Halobacteria</taxon>
        <taxon>Halobacteriales</taxon>
        <taxon>Natrialbaceae</taxon>
        <taxon>Natronolimnohabitans</taxon>
    </lineage>
</organism>
<protein>
    <recommendedName>
        <fullName evidence="1">Halobacterial output domain-containing protein</fullName>
    </recommendedName>
</protein>
<dbReference type="InterPro" id="IPR055927">
    <property type="entry name" value="DUF7504"/>
</dbReference>
<dbReference type="eggNOG" id="arCOG08980">
    <property type="taxonomic scope" value="Archaea"/>
</dbReference>
<gene>
    <name evidence="2" type="ORF">C493_18311</name>
</gene>
<proteinExistence type="predicted"/>
<dbReference type="EMBL" id="AOHZ01000084">
    <property type="protein sequence ID" value="ELY50966.1"/>
    <property type="molecule type" value="Genomic_DNA"/>
</dbReference>
<dbReference type="AlphaFoldDB" id="L9WP30"/>
<dbReference type="Pfam" id="PF24336">
    <property type="entry name" value="DUF7504"/>
    <property type="match status" value="1"/>
</dbReference>
<dbReference type="Proteomes" id="UP000011602">
    <property type="component" value="Unassembled WGS sequence"/>
</dbReference>
<reference evidence="2 3" key="1">
    <citation type="journal article" date="2014" name="PLoS Genet.">
        <title>Phylogenetically driven sequencing of extremely halophilic archaea reveals strategies for static and dynamic osmo-response.</title>
        <authorList>
            <person name="Becker E.A."/>
            <person name="Seitzer P.M."/>
            <person name="Tritt A."/>
            <person name="Larsen D."/>
            <person name="Krusor M."/>
            <person name="Yao A.I."/>
            <person name="Wu D."/>
            <person name="Madern D."/>
            <person name="Eisen J.A."/>
            <person name="Darling A.E."/>
            <person name="Facciotti M.T."/>
        </authorList>
    </citation>
    <scope>NUCLEOTIDE SEQUENCE [LARGE SCALE GENOMIC DNA]</scope>
    <source>
        <strain evidence="2 3">JCM 12255</strain>
    </source>
</reference>
<comment type="caution">
    <text evidence="2">The sequence shown here is derived from an EMBL/GenBank/DDBJ whole genome shotgun (WGS) entry which is preliminary data.</text>
</comment>
<evidence type="ECO:0000313" key="2">
    <source>
        <dbReference type="EMBL" id="ELY50966.1"/>
    </source>
</evidence>
<dbReference type="OrthoDB" id="109251at2157"/>
<feature type="domain" description="Halobacterial output" evidence="1">
    <location>
        <begin position="14"/>
        <end position="76"/>
    </location>
</feature>